<dbReference type="EMBL" id="JADOXO010000151">
    <property type="protein sequence ID" value="KAF9811507.1"/>
    <property type="molecule type" value="Genomic_DNA"/>
</dbReference>
<name>A0A8H7U0L3_9APHY</name>
<accession>A0A8H7U0L3</accession>
<dbReference type="PANTHER" id="PTHR37994">
    <property type="entry name" value="ARAE_2_N DOMAIN-CONTAINING PROTEIN-RELATED"/>
    <property type="match status" value="1"/>
</dbReference>
<feature type="domain" description="Putative ER transporter 6TM N-terminal" evidence="4">
    <location>
        <begin position="37"/>
        <end position="480"/>
    </location>
</feature>
<keyword evidence="2" id="KW-0812">Transmembrane</keyword>
<sequence length="1004" mass="109811">MTSSVSLSSSPRPSKSTIEQQTGSTASSRLSSFIDRLPPWISANLRAKKSWKMLARCWLASWIAFVVLLPEKSVRTLGNAAFFTLLGSMFVPPNMPLQIFLFALFTIVLGVCLGWAFGAAAMRAALAARSQTLLRAALQKEAQSTAGLANPDALFQASIFEGVFLDTRSSAVFGAFLGVGVFFFALIRAYAPRLIITSVFATIAIDIFCSYGPLFPFAEYTLMNSLLTSLACYIAIGVVVIIFIFPESLNHAVLTSTSGLLSKVKSLIDMQEDVLNAPISDLVGDGAVLTRVTGARVAIVAGLQGLKSQLPMLDLEFNWGRWNGDDVKGLDKHISTVIPRLAAVQSFAKLLGTTLDTSSSPSRASGSEAPTQDASYTTGTSGVSDTELLRQLRSRHHAHSLDIPPADLVPILRDATHQLRAACASALAACISIIDVVNTKRYARGSNAELDSRAAELDTTIEQLGSALTGFKDSDRLALLEPFRDILEAERARVPGDGKGEPPLRSLCIMYVFAANMVTAGEAIKALGEYVSTMTHKRRRNRLWAPKGLRMIGKVLTQRGTDSEGGTGEDPVSSQEKSEKDENPYKTDPDAMPPSNIVQKLANNLHVVYLWTKTPEAMFAFKYTAITIALWIPSVVKTSASEARVQNRTPSLDKSLGSAKSRGSPYGMAASVGVFLIPLVFCRIFAPAQYLPGVLMVCATWTLIVGYSWLDGHIQVLGDVGIGWPVAWRRWVLVMIGCAASFIMMILPPTSARKSVRLRCASIMSSLSHLYSHLMAAWIDEVVPTEDGKEGMPRGTEWVQDFREKIIAVAQQLQTLKMQAAIARFEGNIRGAWPSKEYNKLVEVETEMTANLAMLAGSLVQLDHGTRVRLLRHTRVVNPNFISEVVSMFLHISQSLRTAEPLHQAQKHNLVDRVFYHSEGPYLHTVDEDADAIKPNHVESVMSYDFMFYASGVVAVFQLLQNINEARNITARLCGEVRFEGFEEWREKYGQVRAPVASTGKTES</sequence>
<dbReference type="Proteomes" id="UP000639403">
    <property type="component" value="Unassembled WGS sequence"/>
</dbReference>
<evidence type="ECO:0000256" key="2">
    <source>
        <dbReference type="SAM" id="Phobius"/>
    </source>
</evidence>
<evidence type="ECO:0000256" key="1">
    <source>
        <dbReference type="SAM" id="MobiDB-lite"/>
    </source>
</evidence>
<feature type="compositionally biased region" description="Polar residues" evidence="1">
    <location>
        <begin position="368"/>
        <end position="382"/>
    </location>
</feature>
<feature type="transmembrane region" description="Helical" evidence="2">
    <location>
        <begin position="170"/>
        <end position="187"/>
    </location>
</feature>
<evidence type="ECO:0000259" key="4">
    <source>
        <dbReference type="Pfam" id="PF10337"/>
    </source>
</evidence>
<evidence type="ECO:0008006" key="7">
    <source>
        <dbReference type="Google" id="ProtNLM"/>
    </source>
</evidence>
<keyword evidence="2" id="KW-1133">Transmembrane helix</keyword>
<dbReference type="PANTHER" id="PTHR37994:SF3">
    <property type="entry name" value="ER TRANSPORTER 6TM N-TERMINAL DOMAIN-CONTAINING PROTEIN"/>
    <property type="match status" value="1"/>
</dbReference>
<evidence type="ECO:0000259" key="3">
    <source>
        <dbReference type="Pfam" id="PF10334"/>
    </source>
</evidence>
<dbReference type="InterPro" id="IPR018820">
    <property type="entry name" value="BRE4-related_DUF2421"/>
</dbReference>
<comment type="caution">
    <text evidence="5">The sequence shown here is derived from an EMBL/GenBank/DDBJ whole genome shotgun (WGS) entry which is preliminary data.</text>
</comment>
<feature type="transmembrane region" description="Helical" evidence="2">
    <location>
        <begin position="194"/>
        <end position="214"/>
    </location>
</feature>
<feature type="transmembrane region" description="Helical" evidence="2">
    <location>
        <begin position="730"/>
        <end position="747"/>
    </location>
</feature>
<reference evidence="5" key="2">
    <citation type="journal article" name="Front. Microbiol.">
        <title>Degradative Capacity of Two Strains of Rhodonia placenta: From Phenotype to Genotype.</title>
        <authorList>
            <person name="Kolle M."/>
            <person name="Horta M.A.C."/>
            <person name="Nowrousian M."/>
            <person name="Ohm R.A."/>
            <person name="Benz J.P."/>
            <person name="Pilgard A."/>
        </authorList>
    </citation>
    <scope>NUCLEOTIDE SEQUENCE</scope>
    <source>
        <strain evidence="5">FPRL280</strain>
    </source>
</reference>
<gene>
    <name evidence="5" type="ORF">IEO21_06558</name>
</gene>
<evidence type="ECO:0000313" key="6">
    <source>
        <dbReference type="Proteomes" id="UP000639403"/>
    </source>
</evidence>
<evidence type="ECO:0000313" key="5">
    <source>
        <dbReference type="EMBL" id="KAF9811507.1"/>
    </source>
</evidence>
<feature type="transmembrane region" description="Helical" evidence="2">
    <location>
        <begin position="226"/>
        <end position="245"/>
    </location>
</feature>
<feature type="compositionally biased region" description="Low complexity" evidence="1">
    <location>
        <begin position="358"/>
        <end position="367"/>
    </location>
</feature>
<keyword evidence="2" id="KW-0472">Membrane</keyword>
<protein>
    <recommendedName>
        <fullName evidence="7">ER transporter 6TM N-terminal domain-containing protein</fullName>
    </recommendedName>
</protein>
<feature type="region of interest" description="Disordered" evidence="1">
    <location>
        <begin position="556"/>
        <end position="593"/>
    </location>
</feature>
<feature type="region of interest" description="Disordered" evidence="1">
    <location>
        <begin position="355"/>
        <end position="382"/>
    </location>
</feature>
<feature type="domain" description="DUF2421" evidence="3">
    <location>
        <begin position="749"/>
        <end position="976"/>
    </location>
</feature>
<reference evidence="5" key="1">
    <citation type="submission" date="2020-11" db="EMBL/GenBank/DDBJ databases">
        <authorList>
            <person name="Koelle M."/>
            <person name="Horta M.A.C."/>
            <person name="Nowrousian M."/>
            <person name="Ohm R.A."/>
            <person name="Benz P."/>
            <person name="Pilgard A."/>
        </authorList>
    </citation>
    <scope>NUCLEOTIDE SEQUENCE</scope>
    <source>
        <strain evidence="5">FPRL280</strain>
    </source>
</reference>
<organism evidence="5 6">
    <name type="scientific">Rhodonia placenta</name>
    <dbReference type="NCBI Taxonomy" id="104341"/>
    <lineage>
        <taxon>Eukaryota</taxon>
        <taxon>Fungi</taxon>
        <taxon>Dikarya</taxon>
        <taxon>Basidiomycota</taxon>
        <taxon>Agaricomycotina</taxon>
        <taxon>Agaricomycetes</taxon>
        <taxon>Polyporales</taxon>
        <taxon>Adustoporiaceae</taxon>
        <taxon>Rhodonia</taxon>
    </lineage>
</organism>
<dbReference type="InterPro" id="IPR018823">
    <property type="entry name" value="ArAE_2_N"/>
</dbReference>
<dbReference type="Pfam" id="PF10337">
    <property type="entry name" value="ArAE_2_N"/>
    <property type="match status" value="1"/>
</dbReference>
<feature type="transmembrane region" description="Helical" evidence="2">
    <location>
        <begin position="99"/>
        <end position="122"/>
    </location>
</feature>
<feature type="compositionally biased region" description="Low complexity" evidence="1">
    <location>
        <begin position="1"/>
        <end position="16"/>
    </location>
</feature>
<proteinExistence type="predicted"/>
<feature type="region of interest" description="Disordered" evidence="1">
    <location>
        <begin position="1"/>
        <end position="24"/>
    </location>
</feature>
<feature type="compositionally biased region" description="Basic and acidic residues" evidence="1">
    <location>
        <begin position="576"/>
        <end position="589"/>
    </location>
</feature>
<feature type="transmembrane region" description="Helical" evidence="2">
    <location>
        <begin position="53"/>
        <end position="70"/>
    </location>
</feature>
<dbReference type="AlphaFoldDB" id="A0A8H7U0L3"/>
<feature type="transmembrane region" description="Helical" evidence="2">
    <location>
        <begin position="693"/>
        <end position="710"/>
    </location>
</feature>
<feature type="transmembrane region" description="Helical" evidence="2">
    <location>
        <begin position="666"/>
        <end position="686"/>
    </location>
</feature>
<dbReference type="Pfam" id="PF10334">
    <property type="entry name" value="BRE4"/>
    <property type="match status" value="1"/>
</dbReference>